<keyword evidence="3" id="KW-1185">Reference proteome</keyword>
<evidence type="ECO:0000256" key="1">
    <source>
        <dbReference type="SAM" id="Coils"/>
    </source>
</evidence>
<feature type="coiled-coil region" evidence="1">
    <location>
        <begin position="45"/>
        <end position="86"/>
    </location>
</feature>
<comment type="caution">
    <text evidence="2">The sequence shown here is derived from an EMBL/GenBank/DDBJ whole genome shotgun (WGS) entry which is preliminary data.</text>
</comment>
<dbReference type="OrthoDB" id="2883880at2"/>
<dbReference type="AlphaFoldDB" id="A0A3A9KBD0"/>
<accession>A0A3A9KBD0</accession>
<dbReference type="RefSeq" id="WP_110935056.1">
    <property type="nucleotide sequence ID" value="NZ_KZ614146.1"/>
</dbReference>
<dbReference type="Proteomes" id="UP000281498">
    <property type="component" value="Unassembled WGS sequence"/>
</dbReference>
<evidence type="ECO:0000313" key="3">
    <source>
        <dbReference type="Proteomes" id="UP000281498"/>
    </source>
</evidence>
<keyword evidence="1" id="KW-0175">Coiled coil</keyword>
<evidence type="ECO:0000313" key="2">
    <source>
        <dbReference type="EMBL" id="RKL67781.1"/>
    </source>
</evidence>
<name>A0A3A9KBD0_9BACI</name>
<dbReference type="EMBL" id="PDOE01000003">
    <property type="protein sequence ID" value="RKL67781.1"/>
    <property type="molecule type" value="Genomic_DNA"/>
</dbReference>
<protein>
    <submittedName>
        <fullName evidence="2">Uncharacterized protein</fullName>
    </submittedName>
</protein>
<dbReference type="PROSITE" id="PS51257">
    <property type="entry name" value="PROKAR_LIPOPROTEIN"/>
    <property type="match status" value="1"/>
</dbReference>
<reference evidence="2 3" key="1">
    <citation type="submission" date="2017-10" db="EMBL/GenBank/DDBJ databases">
        <title>Bacillus sp. nov., a halophilic bacterium isolated from a Keqin Lake.</title>
        <authorList>
            <person name="Wang H."/>
        </authorList>
    </citation>
    <scope>NUCLEOTIDE SEQUENCE [LARGE SCALE GENOMIC DNA]</scope>
    <source>
        <strain evidence="2 3">KCTC 13187</strain>
    </source>
</reference>
<gene>
    <name evidence="2" type="ORF">CR203_10585</name>
</gene>
<proteinExistence type="predicted"/>
<sequence length="216" mass="25765">MKYLKIPLLLIGVLFFAACSENEEPEDLSVNEEAVNDLDTLIATNEQLVGQLEKELTEREQLQERVQELEDENVSLKDDVLTYKQLTIELEENYEKERVLRRQLDEKSREFFQFMHERNHSELENMVADNITVNSESDTLELLEDNSISQTFHYLHLEPVIYIRQRTFSYNDDQSEFTTEYEFYTESEESFQFDGGIEIIFKEEEEWKVSSIRYVQ</sequence>
<organism evidence="2 3">
    <name type="scientific">Salipaludibacillus neizhouensis</name>
    <dbReference type="NCBI Taxonomy" id="885475"/>
    <lineage>
        <taxon>Bacteria</taxon>
        <taxon>Bacillati</taxon>
        <taxon>Bacillota</taxon>
        <taxon>Bacilli</taxon>
        <taxon>Bacillales</taxon>
        <taxon>Bacillaceae</taxon>
    </lineage>
</organism>